<dbReference type="Gene3D" id="1.10.4190.10">
    <property type="entry name" value="Urease accessory protein UreF"/>
    <property type="match status" value="1"/>
</dbReference>
<dbReference type="Proteomes" id="UP000004310">
    <property type="component" value="Unassembled WGS sequence"/>
</dbReference>
<proteinExistence type="inferred from homology"/>
<dbReference type="STRING" id="217511.GCA_001463845_02825"/>
<comment type="similarity">
    <text evidence="3">Belongs to the UreF family.</text>
</comment>
<dbReference type="PIRSF" id="PIRSF009467">
    <property type="entry name" value="Ureas_acces_UreF"/>
    <property type="match status" value="1"/>
</dbReference>
<comment type="caution">
    <text evidence="4">The sequence shown here is derived from an EMBL/GenBank/DDBJ whole genome shotgun (WGS) entry which is preliminary data.</text>
</comment>
<accession>Q0G3L1</accession>
<evidence type="ECO:0000256" key="1">
    <source>
        <dbReference type="ARBA" id="ARBA00022988"/>
    </source>
</evidence>
<evidence type="ECO:0000256" key="3">
    <source>
        <dbReference type="HAMAP-Rule" id="MF_01385"/>
    </source>
</evidence>
<dbReference type="EMBL" id="AATP01000002">
    <property type="protein sequence ID" value="EAU41820.1"/>
    <property type="molecule type" value="Genomic_DNA"/>
</dbReference>
<sequence length="236" mass="25197">MNRGPDSEEAIREAPTHTGFVSLITLFSQSFPIGSFAWSHGLESTVRGGLVTNADETRDWIAFLLRSGSGWNDAVLFTESYDAASDHDQSRLDAANELALALGFSAERRTETEHFGEAFREASRPWQSADAIAIANSPVAYPVAAGALSASLKLPRTEVLTAFLHGFSNMLVQAAIRLIPLGQSDAVKITHALGPSIVETASLAASSSLDDLGSAALLSDIHSMRHETLSPRLFSS</sequence>
<dbReference type="InterPro" id="IPR002639">
    <property type="entry name" value="UreF"/>
</dbReference>
<organism evidence="4 5">
    <name type="scientific">Fulvimarina pelagi HTCC2506</name>
    <dbReference type="NCBI Taxonomy" id="314231"/>
    <lineage>
        <taxon>Bacteria</taxon>
        <taxon>Pseudomonadati</taxon>
        <taxon>Pseudomonadota</taxon>
        <taxon>Alphaproteobacteria</taxon>
        <taxon>Hyphomicrobiales</taxon>
        <taxon>Aurantimonadaceae</taxon>
        <taxon>Fulvimarina</taxon>
    </lineage>
</organism>
<dbReference type="GO" id="GO:0016151">
    <property type="term" value="F:nickel cation binding"/>
    <property type="evidence" value="ECO:0007669"/>
    <property type="project" value="UniProtKB-UniRule"/>
</dbReference>
<keyword evidence="3" id="KW-0963">Cytoplasm</keyword>
<dbReference type="AlphaFoldDB" id="Q0G3L1"/>
<dbReference type="HAMAP" id="MF_01385">
    <property type="entry name" value="UreF"/>
    <property type="match status" value="1"/>
</dbReference>
<gene>
    <name evidence="3" type="primary">ureF</name>
    <name evidence="4" type="ORF">FP2506_15344</name>
</gene>
<comment type="subunit">
    <text evidence="3">UreD, UreF and UreG form a complex that acts as a GTP-hydrolysis-dependent molecular chaperone, activating the urease apoprotein by helping to assemble the nickel containing metallocenter of UreC. The UreE protein probably delivers the nickel.</text>
</comment>
<keyword evidence="2 3" id="KW-0143">Chaperone</keyword>
<keyword evidence="5" id="KW-1185">Reference proteome</keyword>
<evidence type="ECO:0000256" key="2">
    <source>
        <dbReference type="ARBA" id="ARBA00023186"/>
    </source>
</evidence>
<protein>
    <recommendedName>
        <fullName evidence="3">Urease accessory protein UreF</fullName>
    </recommendedName>
</protein>
<evidence type="ECO:0000313" key="5">
    <source>
        <dbReference type="Proteomes" id="UP000004310"/>
    </source>
</evidence>
<keyword evidence="1 3" id="KW-0996">Nickel insertion</keyword>
<name>Q0G3L1_9HYPH</name>
<dbReference type="Pfam" id="PF01730">
    <property type="entry name" value="UreF"/>
    <property type="match status" value="1"/>
</dbReference>
<reference evidence="4 5" key="1">
    <citation type="journal article" date="2010" name="J. Bacteriol.">
        <title>Genome sequence of Fulvimarina pelagi HTCC2506T, a Mn(II)-oxidizing alphaproteobacterium possessing an aerobic anoxygenic photosynthetic gene cluster and Xanthorhodopsin.</title>
        <authorList>
            <person name="Kang I."/>
            <person name="Oh H.M."/>
            <person name="Lim S.I."/>
            <person name="Ferriera S."/>
            <person name="Giovannoni S.J."/>
            <person name="Cho J.C."/>
        </authorList>
    </citation>
    <scope>NUCLEOTIDE SEQUENCE [LARGE SCALE GENOMIC DNA]</scope>
    <source>
        <strain evidence="4 5">HTCC2506</strain>
    </source>
</reference>
<dbReference type="HOGENOM" id="CLU_049215_4_2_5"/>
<dbReference type="GO" id="GO:0005737">
    <property type="term" value="C:cytoplasm"/>
    <property type="evidence" value="ECO:0007669"/>
    <property type="project" value="UniProtKB-SubCell"/>
</dbReference>
<dbReference type="RefSeq" id="WP_007068193.1">
    <property type="nucleotide sequence ID" value="NZ_DS022272.1"/>
</dbReference>
<comment type="subcellular location">
    <subcellularLocation>
        <location evidence="3">Cytoplasm</location>
    </subcellularLocation>
</comment>
<evidence type="ECO:0000313" key="4">
    <source>
        <dbReference type="EMBL" id="EAU41820.1"/>
    </source>
</evidence>
<dbReference type="eggNOG" id="COG0830">
    <property type="taxonomic scope" value="Bacteria"/>
</dbReference>
<comment type="function">
    <text evidence="3">Required for maturation of urease via the functional incorporation of the urease nickel metallocenter.</text>
</comment>
<dbReference type="PANTHER" id="PTHR33620:SF1">
    <property type="entry name" value="UREASE ACCESSORY PROTEIN F"/>
    <property type="match status" value="1"/>
</dbReference>
<dbReference type="InterPro" id="IPR038277">
    <property type="entry name" value="UreF_sf"/>
</dbReference>
<dbReference type="PANTHER" id="PTHR33620">
    <property type="entry name" value="UREASE ACCESSORY PROTEIN F"/>
    <property type="match status" value="1"/>
</dbReference>